<dbReference type="InterPro" id="IPR036236">
    <property type="entry name" value="Znf_C2H2_sf"/>
</dbReference>
<gene>
    <name evidence="4" type="ORF">PITC_076460</name>
</gene>
<dbReference type="PROSITE" id="PS50157">
    <property type="entry name" value="ZINC_FINGER_C2H2_2"/>
    <property type="match status" value="1"/>
</dbReference>
<feature type="region of interest" description="Disordered" evidence="2">
    <location>
        <begin position="134"/>
        <end position="168"/>
    </location>
</feature>
<evidence type="ECO:0000256" key="1">
    <source>
        <dbReference type="PROSITE-ProRule" id="PRU00042"/>
    </source>
</evidence>
<evidence type="ECO:0000259" key="3">
    <source>
        <dbReference type="PROSITE" id="PS50157"/>
    </source>
</evidence>
<evidence type="ECO:0000313" key="4">
    <source>
        <dbReference type="EMBL" id="KGO72469.1"/>
    </source>
</evidence>
<keyword evidence="5" id="KW-1185">Reference proteome</keyword>
<dbReference type="PhylomeDB" id="A0A0A2KXF0"/>
<dbReference type="Gene3D" id="3.30.160.60">
    <property type="entry name" value="Classic Zinc Finger"/>
    <property type="match status" value="2"/>
</dbReference>
<accession>A0A0A2KXF0</accession>
<evidence type="ECO:0000313" key="5">
    <source>
        <dbReference type="Proteomes" id="UP000030104"/>
    </source>
</evidence>
<proteinExistence type="predicted"/>
<dbReference type="InterPro" id="IPR013087">
    <property type="entry name" value="Znf_C2H2_type"/>
</dbReference>
<feature type="compositionally biased region" description="Polar residues" evidence="2">
    <location>
        <begin position="134"/>
        <end position="146"/>
    </location>
</feature>
<dbReference type="OrthoDB" id="654211at2759"/>
<dbReference type="STRING" id="40296.A0A0A2KXF0"/>
<protein>
    <submittedName>
        <fullName evidence="4">Zinc finger, C2H2</fullName>
    </submittedName>
</protein>
<sequence>MASPPCDAHFDYSQEPDGHDLTPRDFKYFQSTPLACQSSASILADPSIACADPLRYTYHIQYPTPSVAPSFAVSSASTSTCSDLCHFNHRFGYQSLIENNGAATAPEGRATGHLGPRHDMACTNVPASTSFAQRTSLVKASSNSHANGKRASGRNQGRQQKQKTRQQSFKCHWNDCTYRNAFSGKPALMRHIDTQHVSPRSFDCPSCAMSFNRKDNLTEHLGRVHWERVES</sequence>
<dbReference type="GO" id="GO:0008270">
    <property type="term" value="F:zinc ion binding"/>
    <property type="evidence" value="ECO:0007669"/>
    <property type="project" value="UniProtKB-KW"/>
</dbReference>
<dbReference type="AlphaFoldDB" id="A0A0A2KXF0"/>
<feature type="domain" description="C2H2-type" evidence="3">
    <location>
        <begin position="202"/>
        <end position="225"/>
    </location>
</feature>
<dbReference type="EMBL" id="JQGA01000881">
    <property type="protein sequence ID" value="KGO72469.1"/>
    <property type="molecule type" value="Genomic_DNA"/>
</dbReference>
<keyword evidence="1" id="KW-0863">Zinc-finger</keyword>
<dbReference type="Proteomes" id="UP000030104">
    <property type="component" value="Unassembled WGS sequence"/>
</dbReference>
<dbReference type="PROSITE" id="PS00028">
    <property type="entry name" value="ZINC_FINGER_C2H2_1"/>
    <property type="match status" value="1"/>
</dbReference>
<name>A0A0A2KXF0_PENIT</name>
<dbReference type="HOGENOM" id="CLU_1210186_0_0_1"/>
<keyword evidence="1" id="KW-0479">Metal-binding</keyword>
<dbReference type="SUPFAM" id="SSF57667">
    <property type="entry name" value="beta-beta-alpha zinc fingers"/>
    <property type="match status" value="1"/>
</dbReference>
<reference evidence="4 5" key="1">
    <citation type="journal article" date="2015" name="Mol. Plant Microbe Interact.">
        <title>Genome, transcriptome, and functional analyses of Penicillium expansum provide new insights into secondary metabolism and pathogenicity.</title>
        <authorList>
            <person name="Ballester A.R."/>
            <person name="Marcet-Houben M."/>
            <person name="Levin E."/>
            <person name="Sela N."/>
            <person name="Selma-Lazaro C."/>
            <person name="Carmona L."/>
            <person name="Wisniewski M."/>
            <person name="Droby S."/>
            <person name="Gonzalez-Candelas L."/>
            <person name="Gabaldon T."/>
        </authorList>
    </citation>
    <scope>NUCLEOTIDE SEQUENCE [LARGE SCALE GENOMIC DNA]</scope>
    <source>
        <strain evidence="4 5">PHI-1</strain>
    </source>
</reference>
<organism evidence="4 5">
    <name type="scientific">Penicillium italicum</name>
    <name type="common">Blue mold</name>
    <dbReference type="NCBI Taxonomy" id="40296"/>
    <lineage>
        <taxon>Eukaryota</taxon>
        <taxon>Fungi</taxon>
        <taxon>Dikarya</taxon>
        <taxon>Ascomycota</taxon>
        <taxon>Pezizomycotina</taxon>
        <taxon>Eurotiomycetes</taxon>
        <taxon>Eurotiomycetidae</taxon>
        <taxon>Eurotiales</taxon>
        <taxon>Aspergillaceae</taxon>
        <taxon>Penicillium</taxon>
    </lineage>
</organism>
<keyword evidence="1" id="KW-0862">Zinc</keyword>
<dbReference type="SMART" id="SM00355">
    <property type="entry name" value="ZnF_C2H2"/>
    <property type="match status" value="2"/>
</dbReference>
<comment type="caution">
    <text evidence="4">The sequence shown here is derived from an EMBL/GenBank/DDBJ whole genome shotgun (WGS) entry which is preliminary data.</text>
</comment>
<dbReference type="OMA" id="HIDTQHV"/>
<evidence type="ECO:0000256" key="2">
    <source>
        <dbReference type="SAM" id="MobiDB-lite"/>
    </source>
</evidence>